<sequence length="1818" mass="200826">MFYELPARLASPTSPAHVPLHLQGGTTRSSRCDPSKSVLAIPFPVSLKAILDSRFSPTRQDWMARLMSTGGRMILVNAVLSSLAVYHMASLLFPKTVVEAFDAWRRSFLWTGEDKCHGSDCLVASKKVCQDKASGSLGVTNLNNQNHCLLLKIVHKLFEPGELPWKTWFWGQHPNPMTVTKGYPFPDIIPSLAVVSETGYPRLSGMGVAPGRNPGISFPHPLLSQLSTHLGGHFQPRLTQAAAAELEVLEGHLTLFHLTANPDIRSLVHNTDASFTSRDAGGSNVSPNWSKNSGSPDPPRARGNGESDTSVPPDPDLLSGISVTPDPWPFESEWQTPHGEKACGLRLLPTDARHHLPACHLIKLICSTAIGKSGQEGSYREPAEVAAEEGVVSGALGRQCVTAGSVRPTRVGPAHVRVFIDIWCEMAGFSDHQFVPGATIWFGSLEFLVNGTPDVQGNALHLVLIDRPSCSALGVGQVPQGGLAVITAASTVATTAAPAVSVASRSPITVSRVGRERILHHHGGSDSSTFGLTFVLRPQKPNDQEGWRKPTKGRGPWEGLERAHPKMRLLRYEGILGGYEKDLGVHLLPRGDKRCPTLECFTVVPPDDLTNGANAIAAKQQELEDMRLAIEIEQAQLDANMEPSARARAREVGQRNETNADGYLLFDRASQCIATAMLLSRQLPQPALRCDRQQAPREGDGSPGVGPGIRDLLVLLKARRPNPDAAKVQDRLGPDRDARHTMEARRRDKSEEPEDRVPQIRHRQREVHVEAEEDWDSNSDSDCPGPAAFSHEIRTIAIPPRFRLPTNFSKYDGETDPSVWLDDFRLACRAGGAFDDNVIIRNLPLYLAEPARAWLERLPNGKICNWADLRSIFVGNFQGTCARPGKVWDLKRCKKRHGETLCEYLRWFSRQYSNLPDSTDADVIAALMGGTKNRSLVNRIGRECPKMIKEVLDMAAEEAQGEEAVLAHFPEEGGKKKPEETADEAGPSGHHEKKKKKRRERRVEFVAVADPQPSRPQGRAPQGRRQDNRPQGQQPNEGQTPDYFEQLLEGPCPNHATPVKHKYRECGLMRKFLMGMLDGVSPTTQPLGKGTATDSFPEPDECLMIFGGPEAQASKRHTKLMERDMFAVHLTHQEFLRWSEAAITFDRSDHPRYVPHPGKFPLVVASIIGKKRVSKVLMDGGSSLNILYGSTLDALGVPRSHVRPERAPFYGVVPGKEAVPLGQITLRVTFGDRENFRTETFCFEVVDFDGSYHAILGRPCSVKFMAVPNYVYLKLKMPGPNGVAYECEKESCALAAALVAAAVQASKELAVSQEVIDAMAAMISVPEDQEVRQVQYEDSPACKKPMLEPEVERQFQPSSDTKKVLLDPQGSGSKTESALVDCLRANIGMFAWVPAHMPGIHWEVAEHSLDIRKGAKPVRQPTRRCNEFKRKIITEEVAKLLDAGFIREVRYPEWLANPVLVVDSTAGCEALCFLDAYSGYHQIALKESDQLATSFVTPCDVFCYTTMAFGLKNAGATFQRCMNQCLGDLIGRTVEVYVDDIVVKSKRADDLVQDLEATFDRLRANRVKLNPEKCVFGVSKGLLLGFVVSARGIEANPEKIAAIANMGPIDSVKDVQKLTGCLAVLGRFVPRLGKRGLPLYKLLKRAGRFEWTVEAQQALDQLKHMLTKPPILVPPREGERLLLYVSATTQVVSAVLVVEREVEGHALKVQHPVYYISEVLTESKTRYLHIQKMIYAILIAKRKLRHYFDAHHVTVVTEHALGEVINNREAIGRIAKWSLELMGYDISYAPRSAIKSQVLTDFVAEWTETQLPPAPADL</sequence>
<feature type="compositionally biased region" description="Low complexity" evidence="2">
    <location>
        <begin position="1011"/>
        <end position="1023"/>
    </location>
</feature>
<dbReference type="InterPro" id="IPR043502">
    <property type="entry name" value="DNA/RNA_pol_sf"/>
</dbReference>
<evidence type="ECO:0000256" key="2">
    <source>
        <dbReference type="SAM" id="MobiDB-lite"/>
    </source>
</evidence>
<feature type="compositionally biased region" description="Polar residues" evidence="2">
    <location>
        <begin position="277"/>
        <end position="295"/>
    </location>
</feature>
<evidence type="ECO:0000259" key="3">
    <source>
        <dbReference type="Pfam" id="PF00078"/>
    </source>
</evidence>
<dbReference type="CDD" id="cd01647">
    <property type="entry name" value="RT_LTR"/>
    <property type="match status" value="1"/>
</dbReference>
<dbReference type="InterPro" id="IPR041577">
    <property type="entry name" value="RT_RNaseH_2"/>
</dbReference>
<dbReference type="SUPFAM" id="SSF56672">
    <property type="entry name" value="DNA/RNA polymerases"/>
    <property type="match status" value="1"/>
</dbReference>
<reference evidence="5" key="1">
    <citation type="submission" date="2020-07" db="EMBL/GenBank/DDBJ databases">
        <title>Genome sequence and genetic diversity analysis of an under-domesticated orphan crop, white fonio (Digitaria exilis).</title>
        <authorList>
            <person name="Bennetzen J.L."/>
            <person name="Chen S."/>
            <person name="Ma X."/>
            <person name="Wang X."/>
            <person name="Yssel A.E.J."/>
            <person name="Chaluvadi S.R."/>
            <person name="Johnson M."/>
            <person name="Gangashetty P."/>
            <person name="Hamidou F."/>
            <person name="Sanogo M.D."/>
            <person name="Zwaenepoel A."/>
            <person name="Wallace J."/>
            <person name="Van De Peer Y."/>
            <person name="Van Deynze A."/>
        </authorList>
    </citation>
    <scope>NUCLEOTIDE SEQUENCE</scope>
    <source>
        <tissue evidence="5">Leaves</tissue>
    </source>
</reference>
<evidence type="ECO:0000256" key="1">
    <source>
        <dbReference type="ARBA" id="ARBA00023268"/>
    </source>
</evidence>
<gene>
    <name evidence="5" type="ORF">HU200_016953</name>
</gene>
<dbReference type="Gene3D" id="3.30.70.270">
    <property type="match status" value="2"/>
</dbReference>
<feature type="region of interest" description="Disordered" evidence="2">
    <location>
        <begin position="723"/>
        <end position="783"/>
    </location>
</feature>
<feature type="compositionally biased region" description="Basic and acidic residues" evidence="2">
    <location>
        <begin position="689"/>
        <end position="700"/>
    </location>
</feature>
<feature type="compositionally biased region" description="Basic and acidic residues" evidence="2">
    <location>
        <begin position="969"/>
        <end position="980"/>
    </location>
</feature>
<dbReference type="PANTHER" id="PTHR37984:SF5">
    <property type="entry name" value="PROTEIN NYNRIN-LIKE"/>
    <property type="match status" value="1"/>
</dbReference>
<dbReference type="GO" id="GO:0003824">
    <property type="term" value="F:catalytic activity"/>
    <property type="evidence" value="ECO:0007669"/>
    <property type="project" value="UniProtKB-KW"/>
</dbReference>
<dbReference type="PANTHER" id="PTHR37984">
    <property type="entry name" value="PROTEIN CBG26694"/>
    <property type="match status" value="1"/>
</dbReference>
<organism evidence="5 6">
    <name type="scientific">Digitaria exilis</name>
    <dbReference type="NCBI Taxonomy" id="1010633"/>
    <lineage>
        <taxon>Eukaryota</taxon>
        <taxon>Viridiplantae</taxon>
        <taxon>Streptophyta</taxon>
        <taxon>Embryophyta</taxon>
        <taxon>Tracheophyta</taxon>
        <taxon>Spermatophyta</taxon>
        <taxon>Magnoliopsida</taxon>
        <taxon>Liliopsida</taxon>
        <taxon>Poales</taxon>
        <taxon>Poaceae</taxon>
        <taxon>PACMAD clade</taxon>
        <taxon>Panicoideae</taxon>
        <taxon>Panicodae</taxon>
        <taxon>Paniceae</taxon>
        <taxon>Anthephorinae</taxon>
        <taxon>Digitaria</taxon>
    </lineage>
</organism>
<accession>A0A835F816</accession>
<evidence type="ECO:0008006" key="7">
    <source>
        <dbReference type="Google" id="ProtNLM"/>
    </source>
</evidence>
<keyword evidence="6" id="KW-1185">Reference proteome</keyword>
<dbReference type="InterPro" id="IPR050951">
    <property type="entry name" value="Retrovirus_Pol_polyprotein"/>
</dbReference>
<feature type="region of interest" description="Disordered" evidence="2">
    <location>
        <begin position="277"/>
        <end position="331"/>
    </location>
</feature>
<feature type="domain" description="Reverse transcriptase" evidence="3">
    <location>
        <begin position="1461"/>
        <end position="1587"/>
    </location>
</feature>
<dbReference type="InterPro" id="IPR000477">
    <property type="entry name" value="RT_dom"/>
</dbReference>
<dbReference type="InterPro" id="IPR043128">
    <property type="entry name" value="Rev_trsase/Diguanyl_cyclase"/>
</dbReference>
<feature type="compositionally biased region" description="Basic and acidic residues" evidence="2">
    <location>
        <begin position="727"/>
        <end position="758"/>
    </location>
</feature>
<protein>
    <recommendedName>
        <fullName evidence="7">Reverse transcriptase</fullName>
    </recommendedName>
</protein>
<feature type="compositionally biased region" description="Polar residues" evidence="2">
    <location>
        <begin position="1029"/>
        <end position="1039"/>
    </location>
</feature>
<proteinExistence type="predicted"/>
<keyword evidence="1" id="KW-0511">Multifunctional enzyme</keyword>
<feature type="region of interest" description="Disordered" evidence="2">
    <location>
        <begin position="1351"/>
        <end position="1372"/>
    </location>
</feature>
<dbReference type="EMBL" id="JACEFO010001615">
    <property type="protein sequence ID" value="KAF8730537.1"/>
    <property type="molecule type" value="Genomic_DNA"/>
</dbReference>
<dbReference type="CDD" id="cd00303">
    <property type="entry name" value="retropepsin_like"/>
    <property type="match status" value="1"/>
</dbReference>
<dbReference type="OrthoDB" id="779804at2759"/>
<feature type="domain" description="Reverse transcriptase/retrotransposon-derived protein RNase H-like" evidence="4">
    <location>
        <begin position="1651"/>
        <end position="1755"/>
    </location>
</feature>
<evidence type="ECO:0000313" key="6">
    <source>
        <dbReference type="Proteomes" id="UP000636709"/>
    </source>
</evidence>
<evidence type="ECO:0000259" key="4">
    <source>
        <dbReference type="Pfam" id="PF17919"/>
    </source>
</evidence>
<dbReference type="Gene3D" id="3.10.10.10">
    <property type="entry name" value="HIV Type 1 Reverse Transcriptase, subunit A, domain 1"/>
    <property type="match status" value="1"/>
</dbReference>
<feature type="region of interest" description="Disordered" evidence="2">
    <location>
        <begin position="967"/>
        <end position="1049"/>
    </location>
</feature>
<feature type="compositionally biased region" description="Basic residues" evidence="2">
    <location>
        <begin position="991"/>
        <end position="1000"/>
    </location>
</feature>
<evidence type="ECO:0000313" key="5">
    <source>
        <dbReference type="EMBL" id="KAF8730537.1"/>
    </source>
</evidence>
<dbReference type="Pfam" id="PF17919">
    <property type="entry name" value="RT_RNaseH_2"/>
    <property type="match status" value="1"/>
</dbReference>
<dbReference type="Pfam" id="PF00078">
    <property type="entry name" value="RVT_1"/>
    <property type="match status" value="1"/>
</dbReference>
<comment type="caution">
    <text evidence="5">The sequence shown here is derived from an EMBL/GenBank/DDBJ whole genome shotgun (WGS) entry which is preliminary data.</text>
</comment>
<dbReference type="Proteomes" id="UP000636709">
    <property type="component" value="Unassembled WGS sequence"/>
</dbReference>
<name>A0A835F816_9POAL</name>
<feature type="region of interest" description="Disordered" evidence="2">
    <location>
        <begin position="689"/>
        <end position="708"/>
    </location>
</feature>